<gene>
    <name evidence="1" type="ORF">SI65_06143</name>
</gene>
<reference evidence="1 2" key="1">
    <citation type="journal article" date="2016" name="BMC Genomics">
        <title>Comparative genomic and transcriptomic analyses of the Fuzhuan brick tea-fermentation fungus Aspergillus cristatus.</title>
        <authorList>
            <person name="Ge Y."/>
            <person name="Wang Y."/>
            <person name="Liu Y."/>
            <person name="Tan Y."/>
            <person name="Ren X."/>
            <person name="Zhang X."/>
            <person name="Hyde K.D."/>
            <person name="Liu Y."/>
            <person name="Liu Z."/>
        </authorList>
    </citation>
    <scope>NUCLEOTIDE SEQUENCE [LARGE SCALE GENOMIC DNA]</scope>
    <source>
        <strain evidence="1 2">GZAAS20.1005</strain>
    </source>
</reference>
<organism evidence="1 2">
    <name type="scientific">Aspergillus cristatus</name>
    <name type="common">Chinese Fuzhuan brick tea-fermentation fungus</name>
    <name type="synonym">Eurotium cristatum</name>
    <dbReference type="NCBI Taxonomy" id="573508"/>
    <lineage>
        <taxon>Eukaryota</taxon>
        <taxon>Fungi</taxon>
        <taxon>Dikarya</taxon>
        <taxon>Ascomycota</taxon>
        <taxon>Pezizomycotina</taxon>
        <taxon>Eurotiomycetes</taxon>
        <taxon>Eurotiomycetidae</taxon>
        <taxon>Eurotiales</taxon>
        <taxon>Aspergillaceae</taxon>
        <taxon>Aspergillus</taxon>
        <taxon>Aspergillus subgen. Aspergillus</taxon>
    </lineage>
</organism>
<dbReference type="OrthoDB" id="1022638at2759"/>
<name>A0A1E3BBC9_ASPCR</name>
<keyword evidence="2" id="KW-1185">Reference proteome</keyword>
<dbReference type="Proteomes" id="UP000094569">
    <property type="component" value="Unassembled WGS sequence"/>
</dbReference>
<dbReference type="VEuPathDB" id="FungiDB:SI65_06143"/>
<dbReference type="AlphaFoldDB" id="A0A1E3BBC9"/>
<protein>
    <submittedName>
        <fullName evidence="1">Uncharacterized protein</fullName>
    </submittedName>
</protein>
<evidence type="ECO:0000313" key="1">
    <source>
        <dbReference type="EMBL" id="ODM18272.1"/>
    </source>
</evidence>
<proteinExistence type="predicted"/>
<accession>A0A1E3BBC9</accession>
<dbReference type="EMBL" id="JXNT01000006">
    <property type="protein sequence ID" value="ODM18272.1"/>
    <property type="molecule type" value="Genomic_DNA"/>
</dbReference>
<evidence type="ECO:0000313" key="2">
    <source>
        <dbReference type="Proteomes" id="UP000094569"/>
    </source>
</evidence>
<sequence>MTLEYDCTTDKRLLDLTGSPITVTVGDRNPSTFFVHKSVISPTCELFELILDECADSPSTLTNANWPSSKRTCNGFLGKAYLLGEYLMDGTFKDAIADAILMQATESHCLLPTCSGCFNMVLHMYENTLDSDLIRTLLVDAYAWRAQELRPNWAFSNMAKKNSRENTYWGFEKAV</sequence>
<comment type="caution">
    <text evidence="1">The sequence shown here is derived from an EMBL/GenBank/DDBJ whole genome shotgun (WGS) entry which is preliminary data.</text>
</comment>